<feature type="compositionally biased region" description="Acidic residues" evidence="1">
    <location>
        <begin position="359"/>
        <end position="371"/>
    </location>
</feature>
<dbReference type="EMBL" id="JACBAD010001851">
    <property type="protein sequence ID" value="KAF7131363.1"/>
    <property type="molecule type" value="Genomic_DNA"/>
</dbReference>
<feature type="compositionally biased region" description="Basic and acidic residues" evidence="1">
    <location>
        <begin position="322"/>
        <end position="336"/>
    </location>
</feature>
<name>A0A8H6PFF5_9EURO</name>
<accession>A0A8H6PFF5</accession>
<dbReference type="OrthoDB" id="2883672at2759"/>
<sequence>MTISIYDEYAQLMEPNGDGHYLYKPQPFSSLHPGAIGYFDNHGEWKLITDISEPGHPEKMGFTGLGETLRRTEPNESMWRTRSSGSEAEASFGLTAGFSGALAAAPMDVSANAKNKWGKTGKAALITEQVVVNEGFEGPYTGPIEKWVKRNAKALVNSDYGADIKEYGLWAIKKTWSTQECAITMQSAHSRDTSAGLDLGATGVGKIGGSGSSLAKANIEGWSTYKATEVYSPKPQVMVQILTDFIKKQKALVVSYAGPIYRLHSIQVLHSNPLKQIQKQASDVIEYCKPVYDENENQTGVEYFRPVYDEKGNQIGEKKIDKEAEKKHQEEERNRIEEEDNPVEEDIVVASAGTVGLTDSDDEAEEEEARVEEEKRKEFMKKVAVINQIPDEEQKRAELVKLMNEGMTVTTTESMTMTG</sequence>
<dbReference type="AlphaFoldDB" id="A0A8H6PFF5"/>
<evidence type="ECO:0000313" key="3">
    <source>
        <dbReference type="EMBL" id="KAF7169862.1"/>
    </source>
</evidence>
<feature type="region of interest" description="Disordered" evidence="1">
    <location>
        <begin position="322"/>
        <end position="373"/>
    </location>
</feature>
<evidence type="ECO:0000313" key="4">
    <source>
        <dbReference type="Proteomes" id="UP000630445"/>
    </source>
</evidence>
<organism evidence="2 4">
    <name type="scientific">Aspergillus hiratsukae</name>
    <dbReference type="NCBI Taxonomy" id="1194566"/>
    <lineage>
        <taxon>Eukaryota</taxon>
        <taxon>Fungi</taxon>
        <taxon>Dikarya</taxon>
        <taxon>Ascomycota</taxon>
        <taxon>Pezizomycotina</taxon>
        <taxon>Eurotiomycetes</taxon>
        <taxon>Eurotiomycetidae</taxon>
        <taxon>Eurotiales</taxon>
        <taxon>Aspergillaceae</taxon>
        <taxon>Aspergillus</taxon>
        <taxon>Aspergillus subgen. Fumigati</taxon>
    </lineage>
</organism>
<dbReference type="Proteomes" id="UP000630445">
    <property type="component" value="Unassembled WGS sequence"/>
</dbReference>
<comment type="caution">
    <text evidence="2">The sequence shown here is derived from an EMBL/GenBank/DDBJ whole genome shotgun (WGS) entry which is preliminary data.</text>
</comment>
<evidence type="ECO:0000313" key="2">
    <source>
        <dbReference type="EMBL" id="KAF7131363.1"/>
    </source>
</evidence>
<feature type="compositionally biased region" description="Acidic residues" evidence="1">
    <location>
        <begin position="337"/>
        <end position="347"/>
    </location>
</feature>
<protein>
    <submittedName>
        <fullName evidence="2">Uncharacterized protein</fullName>
    </submittedName>
</protein>
<dbReference type="EMBL" id="JACBAF010002018">
    <property type="protein sequence ID" value="KAF7169862.1"/>
    <property type="molecule type" value="Genomic_DNA"/>
</dbReference>
<dbReference type="Proteomes" id="UP000662466">
    <property type="component" value="Unassembled WGS sequence"/>
</dbReference>
<proteinExistence type="predicted"/>
<evidence type="ECO:0000256" key="1">
    <source>
        <dbReference type="SAM" id="MobiDB-lite"/>
    </source>
</evidence>
<gene>
    <name evidence="2" type="ORF">CNMCM5793_004534</name>
    <name evidence="3" type="ORF">CNMCM6106_004749</name>
</gene>
<keyword evidence="4" id="KW-1185">Reference proteome</keyword>
<reference evidence="2" key="1">
    <citation type="submission" date="2020-06" db="EMBL/GenBank/DDBJ databases">
        <title>Draft genome sequences of strains closely related to Aspergillus parafelis and Aspergillus hiratsukae.</title>
        <authorList>
            <person name="Dos Santos R.A.C."/>
            <person name="Rivero-Menendez O."/>
            <person name="Steenwyk J.L."/>
            <person name="Mead M.E."/>
            <person name="Goldman G.H."/>
            <person name="Alastruey-Izquierdo A."/>
            <person name="Rokas A."/>
        </authorList>
    </citation>
    <scope>NUCLEOTIDE SEQUENCE</scope>
    <source>
        <strain evidence="2">CNM-CM5793</strain>
        <strain evidence="3">CNM-CM6106</strain>
    </source>
</reference>